<organism evidence="2 3">
    <name type="scientific">Vitis vinifera</name>
    <name type="common">Grape</name>
    <dbReference type="NCBI Taxonomy" id="29760"/>
    <lineage>
        <taxon>Eukaryota</taxon>
        <taxon>Viridiplantae</taxon>
        <taxon>Streptophyta</taxon>
        <taxon>Embryophyta</taxon>
        <taxon>Tracheophyta</taxon>
        <taxon>Spermatophyta</taxon>
        <taxon>Magnoliopsida</taxon>
        <taxon>eudicotyledons</taxon>
        <taxon>Gunneridae</taxon>
        <taxon>Pentapetalae</taxon>
        <taxon>rosids</taxon>
        <taxon>Vitales</taxon>
        <taxon>Vitaceae</taxon>
        <taxon>Viteae</taxon>
        <taxon>Vitis</taxon>
    </lineage>
</organism>
<reference evidence="2 3" key="1">
    <citation type="journal article" date="2018" name="PLoS Genet.">
        <title>Population sequencing reveals clonal diversity and ancestral inbreeding in the grapevine cultivar Chardonnay.</title>
        <authorList>
            <person name="Roach M.J."/>
            <person name="Johnson D.L."/>
            <person name="Bohlmann J."/>
            <person name="van Vuuren H.J."/>
            <person name="Jones S.J."/>
            <person name="Pretorius I.S."/>
            <person name="Schmidt S.A."/>
            <person name="Borneman A.R."/>
        </authorList>
    </citation>
    <scope>NUCLEOTIDE SEQUENCE [LARGE SCALE GENOMIC DNA]</scope>
    <source>
        <strain evidence="3">cv. Chardonnay</strain>
        <tissue evidence="2">Leaf</tissue>
    </source>
</reference>
<feature type="chain" id="PRO_5019398991" evidence="1">
    <location>
        <begin position="20"/>
        <end position="310"/>
    </location>
</feature>
<dbReference type="Proteomes" id="UP000288805">
    <property type="component" value="Unassembled WGS sequence"/>
</dbReference>
<keyword evidence="1" id="KW-0732">Signal</keyword>
<comment type="caution">
    <text evidence="2">The sequence shown here is derived from an EMBL/GenBank/DDBJ whole genome shotgun (WGS) entry which is preliminary data.</text>
</comment>
<feature type="signal peptide" evidence="1">
    <location>
        <begin position="1"/>
        <end position="19"/>
    </location>
</feature>
<gene>
    <name evidence="2" type="ORF">CK203_033446</name>
</gene>
<sequence length="310" mass="35575">MSITLFITQMVLTLHLLQTNPRHLLMCKRKNLHSFLLKCRTQPPLIIDHSRPDLLLHNSPTIAQFVKFVGRFRLKILQQWWLRLMPHLIIKYGTWIAVLMPILHQMQLISLISSPFVNQNCNCRKWFRCLDLATKRGIHLKTCHLDEHSFPAKELVEYTTSRRTNPPAVVPSPTDPSSPSIQMSILAAFHFYPTISNSCIHDYSPPPPTSTFENPIEPDIVIPPISHSPQVLPKADNTSNIQLSSLPSLKFKLVPKQVHSQPNHFLITHYYYHTRHPFKLFFAVLDTPEPTSYTQVVSDPPMTCCNGKGI</sequence>
<proteinExistence type="predicted"/>
<protein>
    <submittedName>
        <fullName evidence="2">Uncharacterized protein</fullName>
    </submittedName>
</protein>
<dbReference type="EMBL" id="QGNW01000201">
    <property type="protein sequence ID" value="RVW85694.1"/>
    <property type="molecule type" value="Genomic_DNA"/>
</dbReference>
<evidence type="ECO:0000256" key="1">
    <source>
        <dbReference type="SAM" id="SignalP"/>
    </source>
</evidence>
<dbReference type="AlphaFoldDB" id="A0A438HMP3"/>
<evidence type="ECO:0000313" key="2">
    <source>
        <dbReference type="EMBL" id="RVW85694.1"/>
    </source>
</evidence>
<accession>A0A438HMP3</accession>
<name>A0A438HMP3_VITVI</name>
<evidence type="ECO:0000313" key="3">
    <source>
        <dbReference type="Proteomes" id="UP000288805"/>
    </source>
</evidence>